<feature type="compositionally biased region" description="Low complexity" evidence="1">
    <location>
        <begin position="29"/>
        <end position="44"/>
    </location>
</feature>
<dbReference type="EMBL" id="BAAANB010000003">
    <property type="protein sequence ID" value="GAA2023620.1"/>
    <property type="molecule type" value="Genomic_DNA"/>
</dbReference>
<feature type="transmembrane region" description="Helical" evidence="2">
    <location>
        <begin position="85"/>
        <end position="101"/>
    </location>
</feature>
<dbReference type="Proteomes" id="UP001501285">
    <property type="component" value="Unassembled WGS sequence"/>
</dbReference>
<gene>
    <name evidence="3" type="ORF">GCM10009740_11160</name>
</gene>
<organism evidence="3 4">
    <name type="scientific">Terrabacter terrae</name>
    <dbReference type="NCBI Taxonomy" id="318434"/>
    <lineage>
        <taxon>Bacteria</taxon>
        <taxon>Bacillati</taxon>
        <taxon>Actinomycetota</taxon>
        <taxon>Actinomycetes</taxon>
        <taxon>Micrococcales</taxon>
        <taxon>Intrasporangiaceae</taxon>
        <taxon>Terrabacter</taxon>
    </lineage>
</organism>
<evidence type="ECO:0000256" key="1">
    <source>
        <dbReference type="SAM" id="MobiDB-lite"/>
    </source>
</evidence>
<evidence type="ECO:0000313" key="3">
    <source>
        <dbReference type="EMBL" id="GAA2023620.1"/>
    </source>
</evidence>
<dbReference type="InterPro" id="IPR007383">
    <property type="entry name" value="DUF445"/>
</dbReference>
<name>A0ABN2TXL4_9MICO</name>
<dbReference type="RefSeq" id="WP_343988869.1">
    <property type="nucleotide sequence ID" value="NZ_BAAANB010000003.1"/>
</dbReference>
<keyword evidence="2" id="KW-1133">Transmembrane helix</keyword>
<evidence type="ECO:0000313" key="4">
    <source>
        <dbReference type="Proteomes" id="UP001501285"/>
    </source>
</evidence>
<accession>A0ABN2TXL4</accession>
<feature type="compositionally biased region" description="Pro residues" evidence="1">
    <location>
        <begin position="14"/>
        <end position="28"/>
    </location>
</feature>
<sequence>MDTTRPTTQERGPDLPPSPQTPSSPPAALPASASSPPAGSVPSAEDGSAEHRAGRARRGAGGPLGFIVDPAVDARRRRDLRRMRLVATGLLVFAAVVYVLTRGHENGVLGFVNAGAEASMVGACADWFAVTALFRHPLGLPIPHTALIPRKKEMIGRSLEEFVSENFMREDIIRERVLDAEPTRRASEWALVPGHAKRLVDEVATVTVHALHRIPDEDVRAVIEHALLPRLAQEPVSSLAGGLLDQVVRDEAHVGLVDLALDEMRVWLVDNEDLFESLITQRAPAWVPDAVNDLVARKIHVEALKWLADIRNDPRHDVRLALDKLLVDLAHDLQHDPVTQAKAERLKERLLSHPQVADTAMSLWASLRAVVISALEDEQGPVRTRAVKEVTALAERLLADAALRDRIDRRICDATVYAVERYGTELTRVISDTVDRWDGKETAERVELQVGRDLQFIRINGTLVGGLIGMLIHAVSILLPS</sequence>
<keyword evidence="2" id="KW-0472">Membrane</keyword>
<comment type="caution">
    <text evidence="3">The sequence shown here is derived from an EMBL/GenBank/DDBJ whole genome shotgun (WGS) entry which is preliminary data.</text>
</comment>
<proteinExistence type="predicted"/>
<evidence type="ECO:0000256" key="2">
    <source>
        <dbReference type="SAM" id="Phobius"/>
    </source>
</evidence>
<keyword evidence="4" id="KW-1185">Reference proteome</keyword>
<keyword evidence="2" id="KW-0812">Transmembrane</keyword>
<feature type="region of interest" description="Disordered" evidence="1">
    <location>
        <begin position="1"/>
        <end position="61"/>
    </location>
</feature>
<dbReference type="PANTHER" id="PTHR38442">
    <property type="entry name" value="INNER MEMBRANE PROTEIN-RELATED"/>
    <property type="match status" value="1"/>
</dbReference>
<dbReference type="PANTHER" id="PTHR38442:SF1">
    <property type="entry name" value="INNER MEMBRANE PROTEIN"/>
    <property type="match status" value="1"/>
</dbReference>
<dbReference type="Pfam" id="PF04286">
    <property type="entry name" value="DUF445"/>
    <property type="match status" value="1"/>
</dbReference>
<protein>
    <submittedName>
        <fullName evidence="3">DUF445 domain-containing protein</fullName>
    </submittedName>
</protein>
<feature type="compositionally biased region" description="Polar residues" evidence="1">
    <location>
        <begin position="1"/>
        <end position="10"/>
    </location>
</feature>
<reference evidence="3 4" key="1">
    <citation type="journal article" date="2019" name="Int. J. Syst. Evol. Microbiol.">
        <title>The Global Catalogue of Microorganisms (GCM) 10K type strain sequencing project: providing services to taxonomists for standard genome sequencing and annotation.</title>
        <authorList>
            <consortium name="The Broad Institute Genomics Platform"/>
            <consortium name="The Broad Institute Genome Sequencing Center for Infectious Disease"/>
            <person name="Wu L."/>
            <person name="Ma J."/>
        </authorList>
    </citation>
    <scope>NUCLEOTIDE SEQUENCE [LARGE SCALE GENOMIC DNA]</scope>
    <source>
        <strain evidence="3 4">JCM 14283</strain>
    </source>
</reference>